<dbReference type="Proteomes" id="UP000220133">
    <property type="component" value="Chromosome"/>
</dbReference>
<accession>A0A291QZY4</accession>
<dbReference type="OrthoDB" id="1495264at2"/>
<organism evidence="1 2">
    <name type="scientific">Chitinophaga caeni</name>
    <dbReference type="NCBI Taxonomy" id="2029983"/>
    <lineage>
        <taxon>Bacteria</taxon>
        <taxon>Pseudomonadati</taxon>
        <taxon>Bacteroidota</taxon>
        <taxon>Chitinophagia</taxon>
        <taxon>Chitinophagales</taxon>
        <taxon>Chitinophagaceae</taxon>
        <taxon>Chitinophaga</taxon>
    </lineage>
</organism>
<dbReference type="EMBL" id="CP023777">
    <property type="protein sequence ID" value="ATL49404.1"/>
    <property type="molecule type" value="Genomic_DNA"/>
</dbReference>
<reference evidence="1 2" key="1">
    <citation type="submission" date="2017-10" db="EMBL/GenBank/DDBJ databases">
        <title>Paenichitinophaga pekingensis gen. nov., sp. nov., isolated from activated sludge.</title>
        <authorList>
            <person name="Jin D."/>
            <person name="Kong X."/>
            <person name="Deng Y."/>
            <person name="Bai Z."/>
        </authorList>
    </citation>
    <scope>NUCLEOTIDE SEQUENCE [LARGE SCALE GENOMIC DNA]</scope>
    <source>
        <strain evidence="1 2">13</strain>
    </source>
</reference>
<dbReference type="RefSeq" id="WP_098195771.1">
    <property type="nucleotide sequence ID" value="NZ_CP023777.1"/>
</dbReference>
<gene>
    <name evidence="1" type="ORF">COR50_20710</name>
</gene>
<evidence type="ECO:0000313" key="2">
    <source>
        <dbReference type="Proteomes" id="UP000220133"/>
    </source>
</evidence>
<evidence type="ECO:0000313" key="1">
    <source>
        <dbReference type="EMBL" id="ATL49404.1"/>
    </source>
</evidence>
<sequence length="81" mass="9288">MRGNIKWESKGVIIGRRAFLFCFGDKCMSGKILDFHQMPEPDKFEIAVSFIEPEFFRAELVVGNKFTIREGYKVLAEGVVL</sequence>
<dbReference type="KEGG" id="cbae:COR50_20710"/>
<protein>
    <recommendedName>
        <fullName evidence="3">Translation elongation factor EFTu/EF1A C-terminal domain-containing protein</fullName>
    </recommendedName>
</protein>
<name>A0A291QZY4_9BACT</name>
<evidence type="ECO:0008006" key="3">
    <source>
        <dbReference type="Google" id="ProtNLM"/>
    </source>
</evidence>
<dbReference type="AlphaFoldDB" id="A0A291QZY4"/>
<keyword evidence="2" id="KW-1185">Reference proteome</keyword>
<proteinExistence type="predicted"/>